<feature type="repeat" description="RCC1" evidence="1">
    <location>
        <begin position="380"/>
        <end position="433"/>
    </location>
</feature>
<dbReference type="InterPro" id="IPR000408">
    <property type="entry name" value="Reg_chr_condens"/>
</dbReference>
<dbReference type="SUPFAM" id="SSF81383">
    <property type="entry name" value="F-box domain"/>
    <property type="match status" value="1"/>
</dbReference>
<protein>
    <submittedName>
        <fullName evidence="4">RCC1/BLIP-II</fullName>
    </submittedName>
</protein>
<feature type="repeat" description="RCC1" evidence="1">
    <location>
        <begin position="76"/>
        <end position="131"/>
    </location>
</feature>
<dbReference type="InterPro" id="IPR036047">
    <property type="entry name" value="F-box-like_dom_sf"/>
</dbReference>
<dbReference type="SUPFAM" id="SSF50985">
    <property type="entry name" value="RCC1/BLIP-II"/>
    <property type="match status" value="1"/>
</dbReference>
<name>A0A4S8MR51_DENBC</name>
<dbReference type="OrthoDB" id="61110at2759"/>
<dbReference type="InterPro" id="IPR001810">
    <property type="entry name" value="F-box_dom"/>
</dbReference>
<dbReference type="InterPro" id="IPR051553">
    <property type="entry name" value="Ran_GTPase-activating"/>
</dbReference>
<dbReference type="AlphaFoldDB" id="A0A4S8MR51"/>
<evidence type="ECO:0000259" key="3">
    <source>
        <dbReference type="Pfam" id="PF12937"/>
    </source>
</evidence>
<dbReference type="InterPro" id="IPR009091">
    <property type="entry name" value="RCC1/BLIP-II"/>
</dbReference>
<sequence>MPALTDIPLEVFIDHLLPLLPISDLLHLTTTCKFFATLCSDETFWRRKLQDEFNFSNAETARTSGWKFIYLRMANPRVYAWGVKANGRLGLPRFPKTTLEDVPFPLQLQIPGARIVSLVAGGMSFHALDSEGQIYVWGTLNGTLSGLRSDGFSEPSTQASSPLRLQLPTRTRSISCGRLHSSTMDSKNSIWTFLNWGRPFRLSSRRLSSPDSPPIQVECGWTFSSLLTKSGDVFIWWPFAEQINALIQSKMSEMDQEGNKQNAVDGVIPCACWDLEMDPYLLPPLPPLPNLSASDDAASVDTQIIQIAGFEDRLIVLTNHGHVLVFNSLTDETRAPRGSWQYLPNFSQVNRVRAHPTFANGNAESPADTMKITHISAHFRKFFAYSTGSSSVVLMGDIETTRTSDPTIIPALQNKSVISVVVGDYHYGALTAAGELLTWGAYSGGALGLGDSADLTPGTPGGFQTEQHRLRALDMHLGTPPDVQLPTPVRFDHHRKKPKERFCIAAAASGWHMGALVIDLEVCKNCTRTNAFCLLSKKSIPVGRVDLFLFFSHPQPNEDDEDSDVDNEMEVENAPSLDRRGHRHREQPHVLPIGGPQGPHILPFRGFTGRGASAFRIGFAGRGMPRGRGQ</sequence>
<feature type="repeat" description="RCC1" evidence="1">
    <location>
        <begin position="132"/>
        <end position="187"/>
    </location>
</feature>
<evidence type="ECO:0000256" key="1">
    <source>
        <dbReference type="PROSITE-ProRule" id="PRU00235"/>
    </source>
</evidence>
<dbReference type="Proteomes" id="UP000297245">
    <property type="component" value="Unassembled WGS sequence"/>
</dbReference>
<gene>
    <name evidence="4" type="ORF">K435DRAFT_92135</name>
</gene>
<feature type="region of interest" description="Disordered" evidence="2">
    <location>
        <begin position="556"/>
        <end position="585"/>
    </location>
</feature>
<dbReference type="GO" id="GO:0005737">
    <property type="term" value="C:cytoplasm"/>
    <property type="evidence" value="ECO:0007669"/>
    <property type="project" value="TreeGrafter"/>
</dbReference>
<dbReference type="EMBL" id="ML179048">
    <property type="protein sequence ID" value="THV05547.1"/>
    <property type="molecule type" value="Genomic_DNA"/>
</dbReference>
<dbReference type="Gene3D" id="2.130.10.30">
    <property type="entry name" value="Regulator of chromosome condensation 1/beta-lactamase-inhibitor protein II"/>
    <property type="match status" value="2"/>
</dbReference>
<organism evidence="4 5">
    <name type="scientific">Dendrothele bispora (strain CBS 962.96)</name>
    <dbReference type="NCBI Taxonomy" id="1314807"/>
    <lineage>
        <taxon>Eukaryota</taxon>
        <taxon>Fungi</taxon>
        <taxon>Dikarya</taxon>
        <taxon>Basidiomycota</taxon>
        <taxon>Agaricomycotina</taxon>
        <taxon>Agaricomycetes</taxon>
        <taxon>Agaricomycetidae</taxon>
        <taxon>Agaricales</taxon>
        <taxon>Agaricales incertae sedis</taxon>
        <taxon>Dendrothele</taxon>
    </lineage>
</organism>
<keyword evidence="5" id="KW-1185">Reference proteome</keyword>
<evidence type="ECO:0000256" key="2">
    <source>
        <dbReference type="SAM" id="MobiDB-lite"/>
    </source>
</evidence>
<evidence type="ECO:0000313" key="5">
    <source>
        <dbReference type="Proteomes" id="UP000297245"/>
    </source>
</evidence>
<reference evidence="4 5" key="1">
    <citation type="journal article" date="2019" name="Nat. Ecol. Evol.">
        <title>Megaphylogeny resolves global patterns of mushroom evolution.</title>
        <authorList>
            <person name="Varga T."/>
            <person name="Krizsan K."/>
            <person name="Foldi C."/>
            <person name="Dima B."/>
            <person name="Sanchez-Garcia M."/>
            <person name="Sanchez-Ramirez S."/>
            <person name="Szollosi G.J."/>
            <person name="Szarkandi J.G."/>
            <person name="Papp V."/>
            <person name="Albert L."/>
            <person name="Andreopoulos W."/>
            <person name="Angelini C."/>
            <person name="Antonin V."/>
            <person name="Barry K.W."/>
            <person name="Bougher N.L."/>
            <person name="Buchanan P."/>
            <person name="Buyck B."/>
            <person name="Bense V."/>
            <person name="Catcheside P."/>
            <person name="Chovatia M."/>
            <person name="Cooper J."/>
            <person name="Damon W."/>
            <person name="Desjardin D."/>
            <person name="Finy P."/>
            <person name="Geml J."/>
            <person name="Haridas S."/>
            <person name="Hughes K."/>
            <person name="Justo A."/>
            <person name="Karasinski D."/>
            <person name="Kautmanova I."/>
            <person name="Kiss B."/>
            <person name="Kocsube S."/>
            <person name="Kotiranta H."/>
            <person name="LaButti K.M."/>
            <person name="Lechner B.E."/>
            <person name="Liimatainen K."/>
            <person name="Lipzen A."/>
            <person name="Lukacs Z."/>
            <person name="Mihaltcheva S."/>
            <person name="Morgado L.N."/>
            <person name="Niskanen T."/>
            <person name="Noordeloos M.E."/>
            <person name="Ohm R.A."/>
            <person name="Ortiz-Santana B."/>
            <person name="Ovrebo C."/>
            <person name="Racz N."/>
            <person name="Riley R."/>
            <person name="Savchenko A."/>
            <person name="Shiryaev A."/>
            <person name="Soop K."/>
            <person name="Spirin V."/>
            <person name="Szebenyi C."/>
            <person name="Tomsovsky M."/>
            <person name="Tulloss R.E."/>
            <person name="Uehling J."/>
            <person name="Grigoriev I.V."/>
            <person name="Vagvolgyi C."/>
            <person name="Papp T."/>
            <person name="Martin F.M."/>
            <person name="Miettinen O."/>
            <person name="Hibbett D.S."/>
            <person name="Nagy L.G."/>
        </authorList>
    </citation>
    <scope>NUCLEOTIDE SEQUENCE [LARGE SCALE GENOMIC DNA]</scope>
    <source>
        <strain evidence="4 5">CBS 962.96</strain>
    </source>
</reference>
<accession>A0A4S8MR51</accession>
<dbReference type="Pfam" id="PF12937">
    <property type="entry name" value="F-box-like"/>
    <property type="match status" value="1"/>
</dbReference>
<feature type="compositionally biased region" description="Acidic residues" evidence="2">
    <location>
        <begin position="557"/>
        <end position="571"/>
    </location>
</feature>
<dbReference type="PANTHER" id="PTHR45982:SF3">
    <property type="entry name" value="F-BOX PROTEIN POF9"/>
    <property type="match status" value="1"/>
</dbReference>
<feature type="domain" description="F-box" evidence="3">
    <location>
        <begin position="7"/>
        <end position="48"/>
    </location>
</feature>
<proteinExistence type="predicted"/>
<dbReference type="PANTHER" id="PTHR45982">
    <property type="entry name" value="REGULATOR OF CHROMOSOME CONDENSATION"/>
    <property type="match status" value="1"/>
</dbReference>
<dbReference type="GO" id="GO:0005085">
    <property type="term" value="F:guanyl-nucleotide exchange factor activity"/>
    <property type="evidence" value="ECO:0007669"/>
    <property type="project" value="TreeGrafter"/>
</dbReference>
<evidence type="ECO:0000313" key="4">
    <source>
        <dbReference type="EMBL" id="THV05547.1"/>
    </source>
</evidence>
<dbReference type="PROSITE" id="PS50012">
    <property type="entry name" value="RCC1_3"/>
    <property type="match status" value="3"/>
</dbReference>